<feature type="domain" description="Reverse transcriptase" evidence="1">
    <location>
        <begin position="6"/>
        <end position="286"/>
    </location>
</feature>
<dbReference type="InterPro" id="IPR000477">
    <property type="entry name" value="RT_dom"/>
</dbReference>
<reference evidence="2 3" key="1">
    <citation type="journal article" date="2023" name="BMC Biotechnol.">
        <title>Vitis rotundifolia cv Carlos genome sequencing.</title>
        <authorList>
            <person name="Huff M."/>
            <person name="Hulse-Kemp A."/>
            <person name="Scheffler B."/>
            <person name="Youngblood R."/>
            <person name="Simpson S."/>
            <person name="Babiker E."/>
            <person name="Staton M."/>
        </authorList>
    </citation>
    <scope>NUCLEOTIDE SEQUENCE [LARGE SCALE GENOMIC DNA]</scope>
    <source>
        <tissue evidence="2">Leaf</tissue>
    </source>
</reference>
<dbReference type="Pfam" id="PF00078">
    <property type="entry name" value="RVT_1"/>
    <property type="match status" value="1"/>
</dbReference>
<evidence type="ECO:0000313" key="3">
    <source>
        <dbReference type="Proteomes" id="UP001168098"/>
    </source>
</evidence>
<dbReference type="PANTHER" id="PTHR33116:SF78">
    <property type="entry name" value="OS12G0587133 PROTEIN"/>
    <property type="match status" value="1"/>
</dbReference>
<dbReference type="InterPro" id="IPR043502">
    <property type="entry name" value="DNA/RNA_pol_sf"/>
</dbReference>
<dbReference type="Proteomes" id="UP001168098">
    <property type="component" value="Unassembled WGS sequence"/>
</dbReference>
<dbReference type="CDD" id="cd01650">
    <property type="entry name" value="RT_nLTR_like"/>
    <property type="match status" value="1"/>
</dbReference>
<name>A0AA39DAY8_VITRO</name>
<comment type="caution">
    <text evidence="2">The sequence shown here is derived from an EMBL/GenBank/DDBJ whole genome shotgun (WGS) entry which is preliminary data.</text>
</comment>
<dbReference type="PANTHER" id="PTHR33116">
    <property type="entry name" value="REVERSE TRANSCRIPTASE ZINC-BINDING DOMAIN-CONTAINING PROTEIN-RELATED-RELATED"/>
    <property type="match status" value="1"/>
</dbReference>
<dbReference type="PROSITE" id="PS50878">
    <property type="entry name" value="RT_POL"/>
    <property type="match status" value="1"/>
</dbReference>
<gene>
    <name evidence="2" type="ORF">PVL29_024511</name>
</gene>
<proteinExistence type="predicted"/>
<accession>A0AA39DAY8</accession>
<dbReference type="SUPFAM" id="SSF56672">
    <property type="entry name" value="DNA/RNA polymerases"/>
    <property type="match status" value="1"/>
</dbReference>
<dbReference type="Pfam" id="PF13966">
    <property type="entry name" value="zf-RVT"/>
    <property type="match status" value="1"/>
</dbReference>
<evidence type="ECO:0000259" key="1">
    <source>
        <dbReference type="PROSITE" id="PS50878"/>
    </source>
</evidence>
<sequence length="674" mass="77405">MDLFQEFYEQRSFAKSLNTTFLVLIPKKGEAEDLGDFRPISLLGGLYKLLAKVLANRLKKVLGKVVSEDQNTFVRGRQILDASLIANEVIDYWHKRKEKGLICKLDIEKSYDSINWSFLMKVLQKMGFGSRWMEWIWWCISTAKFSVLVNGVPAGFFSNTKGLRQEDPLSPYLFVMGMEVLSALIRRAAVGGFISGCRLQGSGRTELNLSHLLFADDTIIFCEAKIEYLSSLSWILAWFEATSGFRINLSKSELIPAGEIDDIEEMAMELGCKVGFLPSVYLGLPLGTHHKASSMWDRVEERMRKKLALWKRQYISKGGRLTLIKSTLASSPIYQLSLFCMPKLVAKRLEKIQRDFLWVGGSLEKKIHLINWEVVCTQKIKGGLGIRKIETLNKALLGKWIWRFASDRNILWKKVIEMKYGKEGFGWQTKETRGTYGVGVWKEILKEANWCWENMMFKVGKGTRVSFWTDHWCGNAALSLVFPQLFALAVQRNATVKDVWDSSLGQGGWNLIFSRDFNDWEMDLIGDLLNLLRDFRTSSEEDSVFWKGGNHGTFRVKDAFELLDAPSDIAFPVKCIWVDKVPTKVAFFAWEASWGKILTLDRLQKRGWQLANCCFLCGCVEKNVNHILVHCTVVRTLWDIVLALFGVQWVFPETVKEVLWSWRDSFVGKKRKRI</sequence>
<organism evidence="2 3">
    <name type="scientific">Vitis rotundifolia</name>
    <name type="common">Muscadine grape</name>
    <dbReference type="NCBI Taxonomy" id="103349"/>
    <lineage>
        <taxon>Eukaryota</taxon>
        <taxon>Viridiplantae</taxon>
        <taxon>Streptophyta</taxon>
        <taxon>Embryophyta</taxon>
        <taxon>Tracheophyta</taxon>
        <taxon>Spermatophyta</taxon>
        <taxon>Magnoliopsida</taxon>
        <taxon>eudicotyledons</taxon>
        <taxon>Gunneridae</taxon>
        <taxon>Pentapetalae</taxon>
        <taxon>rosids</taxon>
        <taxon>Vitales</taxon>
        <taxon>Vitaceae</taxon>
        <taxon>Viteae</taxon>
        <taxon>Vitis</taxon>
    </lineage>
</organism>
<keyword evidence="3" id="KW-1185">Reference proteome</keyword>
<dbReference type="InterPro" id="IPR026960">
    <property type="entry name" value="RVT-Znf"/>
</dbReference>
<dbReference type="EMBL" id="JARBHA010000018">
    <property type="protein sequence ID" value="KAJ9675622.1"/>
    <property type="molecule type" value="Genomic_DNA"/>
</dbReference>
<protein>
    <recommendedName>
        <fullName evidence="1">Reverse transcriptase domain-containing protein</fullName>
    </recommendedName>
</protein>
<evidence type="ECO:0000313" key="2">
    <source>
        <dbReference type="EMBL" id="KAJ9675622.1"/>
    </source>
</evidence>
<dbReference type="AlphaFoldDB" id="A0AA39DAY8"/>